<evidence type="ECO:0000256" key="3">
    <source>
        <dbReference type="ARBA" id="ARBA00023136"/>
    </source>
</evidence>
<dbReference type="InterPro" id="IPR011250">
    <property type="entry name" value="OMP/PagP_B-barrel"/>
</dbReference>
<dbReference type="eggNOG" id="COG3637">
    <property type="taxonomic scope" value="Bacteria"/>
</dbReference>
<evidence type="ECO:0000256" key="4">
    <source>
        <dbReference type="ARBA" id="ARBA00038306"/>
    </source>
</evidence>
<proteinExistence type="inferred from homology"/>
<dbReference type="PATRIC" id="fig|1280954.3.peg.3435"/>
<dbReference type="Pfam" id="PF13505">
    <property type="entry name" value="OMP_b-brl"/>
    <property type="match status" value="1"/>
</dbReference>
<evidence type="ECO:0000256" key="2">
    <source>
        <dbReference type="ARBA" id="ARBA00022729"/>
    </source>
</evidence>
<feature type="chain" id="PRO_5001615310" evidence="5">
    <location>
        <begin position="21"/>
        <end position="245"/>
    </location>
</feature>
<keyword evidence="8" id="KW-1185">Reference proteome</keyword>
<reference evidence="7 8" key="1">
    <citation type="journal article" date="2014" name="Antonie Van Leeuwenhoek">
        <title>Hyphomonas beringensis sp. nov. and Hyphomonas chukchiensis sp. nov., isolated from surface seawater of the Bering Sea and Chukchi Sea.</title>
        <authorList>
            <person name="Li C."/>
            <person name="Lai Q."/>
            <person name="Li G."/>
            <person name="Dong C."/>
            <person name="Wang J."/>
            <person name="Liao Y."/>
            <person name="Shao Z."/>
        </authorList>
    </citation>
    <scope>NUCLEOTIDE SEQUENCE [LARGE SCALE GENOMIC DNA]</scope>
    <source>
        <strain evidence="7 8">PS728</strain>
    </source>
</reference>
<comment type="subcellular location">
    <subcellularLocation>
        <location evidence="1">Membrane</location>
    </subcellularLocation>
</comment>
<dbReference type="GO" id="GO:0016020">
    <property type="term" value="C:membrane"/>
    <property type="evidence" value="ECO:0007669"/>
    <property type="project" value="UniProtKB-SubCell"/>
</dbReference>
<feature type="signal peptide" evidence="5">
    <location>
        <begin position="1"/>
        <end position="20"/>
    </location>
</feature>
<organism evidence="7 8">
    <name type="scientific">Hyphomonas polymorpha PS728</name>
    <dbReference type="NCBI Taxonomy" id="1280954"/>
    <lineage>
        <taxon>Bacteria</taxon>
        <taxon>Pseudomonadati</taxon>
        <taxon>Pseudomonadota</taxon>
        <taxon>Alphaproteobacteria</taxon>
        <taxon>Hyphomonadales</taxon>
        <taxon>Hyphomonadaceae</taxon>
        <taxon>Hyphomonas</taxon>
    </lineage>
</organism>
<evidence type="ECO:0000259" key="6">
    <source>
        <dbReference type="Pfam" id="PF13505"/>
    </source>
</evidence>
<evidence type="ECO:0000256" key="1">
    <source>
        <dbReference type="ARBA" id="ARBA00004370"/>
    </source>
</evidence>
<dbReference type="InterPro" id="IPR027385">
    <property type="entry name" value="Beta-barrel_OMP"/>
</dbReference>
<gene>
    <name evidence="7" type="ORF">HPO_17015</name>
</gene>
<dbReference type="Gene3D" id="2.40.160.20">
    <property type="match status" value="1"/>
</dbReference>
<feature type="domain" description="Outer membrane protein beta-barrel" evidence="6">
    <location>
        <begin position="6"/>
        <end position="245"/>
    </location>
</feature>
<dbReference type="PANTHER" id="PTHR34001:SF3">
    <property type="entry name" value="BLL7405 PROTEIN"/>
    <property type="match status" value="1"/>
</dbReference>
<dbReference type="RefSeq" id="WP_051612745.1">
    <property type="nucleotide sequence ID" value="NZ_ARYM01000027.1"/>
</dbReference>
<keyword evidence="2 5" id="KW-0732">Signal</keyword>
<name>A0A062VG58_9PROT</name>
<dbReference type="AlphaFoldDB" id="A0A062VG58"/>
<dbReference type="SUPFAM" id="SSF56925">
    <property type="entry name" value="OMPA-like"/>
    <property type="match status" value="1"/>
</dbReference>
<dbReference type="EMBL" id="ARYM01000027">
    <property type="protein sequence ID" value="KCZ97019.1"/>
    <property type="molecule type" value="Genomic_DNA"/>
</dbReference>
<dbReference type="InterPro" id="IPR051692">
    <property type="entry name" value="OMP-like"/>
</dbReference>
<dbReference type="Proteomes" id="UP000027100">
    <property type="component" value="Unassembled WGS sequence"/>
</dbReference>
<sequence length="245" mass="25849">MKKLVLCAAVAVFGVPAAYAQSHDWSGWYGGINAGEGREADFDLSAVLEVDPATSFFPAPLAGGTFPTNRSFSGDGFVGGVQWGYNVQNGGLVLGGELDLQTSDISSTISIPNAPGGAANNPEGFTDLKFGVDYFTTARARAGYAFDRLLVYGTGGIAYGKVEFDRNYRVAGGEIRDSASSNRTGWIYGAGAEFAMTDRISVRGEYSRVDLGSGGFDTSYSDGTIGRASIDTEFDVLRAGVNFHF</sequence>
<dbReference type="PANTHER" id="PTHR34001">
    <property type="entry name" value="BLL7405 PROTEIN"/>
    <property type="match status" value="1"/>
</dbReference>
<dbReference type="OrthoDB" id="268975at2"/>
<evidence type="ECO:0000256" key="5">
    <source>
        <dbReference type="SAM" id="SignalP"/>
    </source>
</evidence>
<accession>A0A062VG58</accession>
<evidence type="ECO:0000313" key="7">
    <source>
        <dbReference type="EMBL" id="KCZ97019.1"/>
    </source>
</evidence>
<evidence type="ECO:0000313" key="8">
    <source>
        <dbReference type="Proteomes" id="UP000027100"/>
    </source>
</evidence>
<dbReference type="STRING" id="1280954.HPO_17015"/>
<comment type="similarity">
    <text evidence="4">Belongs to the Omp25/RopB family.</text>
</comment>
<protein>
    <submittedName>
        <fullName evidence="7">Outer membrane protein Omp31</fullName>
    </submittedName>
</protein>
<keyword evidence="3" id="KW-0472">Membrane</keyword>
<comment type="caution">
    <text evidence="7">The sequence shown here is derived from an EMBL/GenBank/DDBJ whole genome shotgun (WGS) entry which is preliminary data.</text>
</comment>